<keyword evidence="2" id="KW-1185">Reference proteome</keyword>
<organism evidence="1 2">
    <name type="scientific">Halothiobacillus neapolitanus (strain ATCC 23641 / DSM 15147 / CIP 104769 / NCIMB 8539 / c2)</name>
    <name type="common">Thiobacillus neapolitanus</name>
    <dbReference type="NCBI Taxonomy" id="555778"/>
    <lineage>
        <taxon>Bacteria</taxon>
        <taxon>Pseudomonadati</taxon>
        <taxon>Pseudomonadota</taxon>
        <taxon>Gammaproteobacteria</taxon>
        <taxon>Chromatiales</taxon>
        <taxon>Halothiobacillaceae</taxon>
        <taxon>Halothiobacillus</taxon>
    </lineage>
</organism>
<dbReference type="AlphaFoldDB" id="D0L1A0"/>
<evidence type="ECO:0000313" key="2">
    <source>
        <dbReference type="Proteomes" id="UP000009102"/>
    </source>
</evidence>
<name>D0L1A0_HALNC</name>
<proteinExistence type="predicted"/>
<gene>
    <name evidence="1" type="ordered locus">Hneap_1647</name>
</gene>
<dbReference type="EMBL" id="CP001801">
    <property type="protein sequence ID" value="ACX96473.1"/>
    <property type="molecule type" value="Genomic_DNA"/>
</dbReference>
<dbReference type="STRING" id="555778.Hneap_1647"/>
<reference evidence="1 2" key="1">
    <citation type="submission" date="2009-10" db="EMBL/GenBank/DDBJ databases">
        <title>Complete sequence of Halothiobacillus neapolitanus c2.</title>
        <authorList>
            <consortium name="US DOE Joint Genome Institute"/>
            <person name="Lucas S."/>
            <person name="Copeland A."/>
            <person name="Lapidus A."/>
            <person name="Glavina del Rio T."/>
            <person name="Tice H."/>
            <person name="Bruce D."/>
            <person name="Goodwin L."/>
            <person name="Pitluck S."/>
            <person name="Davenport K."/>
            <person name="Brettin T."/>
            <person name="Detter J.C."/>
            <person name="Han C."/>
            <person name="Tapia R."/>
            <person name="Larimer F."/>
            <person name="Land M."/>
            <person name="Hauser L."/>
            <person name="Kyrpides N."/>
            <person name="Mikhailova N."/>
            <person name="Kerfeld C."/>
            <person name="Cannon G."/>
            <person name="Heinhort S."/>
        </authorList>
    </citation>
    <scope>NUCLEOTIDE SEQUENCE [LARGE SCALE GENOMIC DNA]</scope>
    <source>
        <strain evidence="2">ATCC 23641 / c2</strain>
    </source>
</reference>
<dbReference type="Proteomes" id="UP000009102">
    <property type="component" value="Chromosome"/>
</dbReference>
<accession>D0L1A0</accession>
<evidence type="ECO:0000313" key="1">
    <source>
        <dbReference type="EMBL" id="ACX96473.1"/>
    </source>
</evidence>
<dbReference type="HOGENOM" id="CLU_2897951_0_0_6"/>
<sequence>MNSSKSKVTGDVNMADLREKIILAERSGGAIEFTADEAKLMGAFIEDAVSEADAEESNKAPE</sequence>
<protein>
    <submittedName>
        <fullName evidence="1">Uncharacterized protein</fullName>
    </submittedName>
</protein>
<dbReference type="KEGG" id="hna:Hneap_1647"/>
<dbReference type="RefSeq" id="WP_012824507.1">
    <property type="nucleotide sequence ID" value="NC_013422.1"/>
</dbReference>